<organism evidence="2 3">
    <name type="scientific">Trapa natans</name>
    <name type="common">Water chestnut</name>
    <dbReference type="NCBI Taxonomy" id="22666"/>
    <lineage>
        <taxon>Eukaryota</taxon>
        <taxon>Viridiplantae</taxon>
        <taxon>Streptophyta</taxon>
        <taxon>Embryophyta</taxon>
        <taxon>Tracheophyta</taxon>
        <taxon>Spermatophyta</taxon>
        <taxon>Magnoliopsida</taxon>
        <taxon>eudicotyledons</taxon>
        <taxon>Gunneridae</taxon>
        <taxon>Pentapetalae</taxon>
        <taxon>rosids</taxon>
        <taxon>malvids</taxon>
        <taxon>Myrtales</taxon>
        <taxon>Lythraceae</taxon>
        <taxon>Trapa</taxon>
    </lineage>
</organism>
<protein>
    <submittedName>
        <fullName evidence="2">Uncharacterized protein</fullName>
    </submittedName>
</protein>
<keyword evidence="3" id="KW-1185">Reference proteome</keyword>
<name>A0AAN7MER0_TRANT</name>
<comment type="caution">
    <text evidence="2">The sequence shown here is derived from an EMBL/GenBank/DDBJ whole genome shotgun (WGS) entry which is preliminary data.</text>
</comment>
<dbReference type="Proteomes" id="UP001346149">
    <property type="component" value="Unassembled WGS sequence"/>
</dbReference>
<sequence length="262" mass="29050">MLDLGGKAPRNHARLSDLIKLSLEDYFGGGCEVVNNTRSVVFGNGVLTSDEGSGSSTPPLWRSGSPESRRRSYLALSPGSRTDAIARGQMELMEMVKNIPEGCYELSLKDLVEVSRGSGQERLPEGTRKKGGGYPRRQQQHPNQQMVRGGSLDGNSGGFLLKMVFPAPWSARNTNKKKKKAIELDPNGGSNDRRSGKAVAVKEWWKMRGPPGKSSSLNSDSRKSSNRWSWSWSCISNSSNRRHEPDSDCWSFFRTNRSRWVG</sequence>
<feature type="region of interest" description="Disordered" evidence="1">
    <location>
        <begin position="116"/>
        <end position="153"/>
    </location>
</feature>
<evidence type="ECO:0000313" key="2">
    <source>
        <dbReference type="EMBL" id="KAK4804054.1"/>
    </source>
</evidence>
<evidence type="ECO:0000313" key="3">
    <source>
        <dbReference type="Proteomes" id="UP001346149"/>
    </source>
</evidence>
<gene>
    <name evidence="2" type="ORF">SAY86_003871</name>
</gene>
<feature type="region of interest" description="Disordered" evidence="1">
    <location>
        <begin position="47"/>
        <end position="73"/>
    </location>
</feature>
<proteinExistence type="predicted"/>
<feature type="region of interest" description="Disordered" evidence="1">
    <location>
        <begin position="171"/>
        <end position="228"/>
    </location>
</feature>
<dbReference type="AlphaFoldDB" id="A0AAN7MER0"/>
<dbReference type="PANTHER" id="PTHR34193:SF1">
    <property type="entry name" value="EXPRESSED PROTEIN"/>
    <property type="match status" value="1"/>
</dbReference>
<feature type="compositionally biased region" description="Polar residues" evidence="1">
    <location>
        <begin position="47"/>
        <end position="58"/>
    </location>
</feature>
<evidence type="ECO:0000256" key="1">
    <source>
        <dbReference type="SAM" id="MobiDB-lite"/>
    </source>
</evidence>
<dbReference type="PANTHER" id="PTHR34193">
    <property type="entry name" value="OS11G0199801 PROTEIN"/>
    <property type="match status" value="1"/>
</dbReference>
<accession>A0AAN7MER0</accession>
<reference evidence="2 3" key="1">
    <citation type="journal article" date="2023" name="Hortic Res">
        <title>Pangenome of water caltrop reveals structural variations and asymmetric subgenome divergence after allopolyploidization.</title>
        <authorList>
            <person name="Zhang X."/>
            <person name="Chen Y."/>
            <person name="Wang L."/>
            <person name="Yuan Y."/>
            <person name="Fang M."/>
            <person name="Shi L."/>
            <person name="Lu R."/>
            <person name="Comes H.P."/>
            <person name="Ma Y."/>
            <person name="Chen Y."/>
            <person name="Huang G."/>
            <person name="Zhou Y."/>
            <person name="Zheng Z."/>
            <person name="Qiu Y."/>
        </authorList>
    </citation>
    <scope>NUCLEOTIDE SEQUENCE [LARGE SCALE GENOMIC DNA]</scope>
    <source>
        <strain evidence="2">F231</strain>
    </source>
</reference>
<dbReference type="EMBL" id="JAXQNO010000001">
    <property type="protein sequence ID" value="KAK4804054.1"/>
    <property type="molecule type" value="Genomic_DNA"/>
</dbReference>